<dbReference type="AlphaFoldDB" id="A0A2A2D974"/>
<dbReference type="GO" id="GO:0005524">
    <property type="term" value="F:ATP binding"/>
    <property type="evidence" value="ECO:0007669"/>
    <property type="project" value="UniProtKB-KW"/>
</dbReference>
<evidence type="ECO:0000256" key="5">
    <source>
        <dbReference type="SAM" id="MobiDB-lite"/>
    </source>
</evidence>
<keyword evidence="3" id="KW-0418">Kinase</keyword>
<comment type="caution">
    <text evidence="7">The sequence shown here is derived from an EMBL/GenBank/DDBJ whole genome shotgun (WGS) entry which is preliminary data.</text>
</comment>
<gene>
    <name evidence="7" type="ORF">CK936_15845</name>
</gene>
<name>A0A2A2D974_9ACTN</name>
<organism evidence="7 8">
    <name type="scientific">Streptomyces albireticuli</name>
    <dbReference type="NCBI Taxonomy" id="1940"/>
    <lineage>
        <taxon>Bacteria</taxon>
        <taxon>Bacillati</taxon>
        <taxon>Actinomycetota</taxon>
        <taxon>Actinomycetes</taxon>
        <taxon>Kitasatosporales</taxon>
        <taxon>Streptomycetaceae</taxon>
        <taxon>Streptomyces</taxon>
    </lineage>
</organism>
<feature type="domain" description="Protein kinase" evidence="6">
    <location>
        <begin position="1"/>
        <end position="255"/>
    </location>
</feature>
<evidence type="ECO:0000259" key="6">
    <source>
        <dbReference type="PROSITE" id="PS50011"/>
    </source>
</evidence>
<dbReference type="Gene3D" id="1.10.510.10">
    <property type="entry name" value="Transferase(Phosphotransferase) domain 1"/>
    <property type="match status" value="1"/>
</dbReference>
<dbReference type="SUPFAM" id="SSF56112">
    <property type="entry name" value="Protein kinase-like (PK-like)"/>
    <property type="match status" value="1"/>
</dbReference>
<dbReference type="PROSITE" id="PS50011">
    <property type="entry name" value="PROTEIN_KINASE_DOM"/>
    <property type="match status" value="1"/>
</dbReference>
<dbReference type="PANTHER" id="PTHR43289">
    <property type="entry name" value="MITOGEN-ACTIVATED PROTEIN KINASE KINASE KINASE 20-RELATED"/>
    <property type="match status" value="1"/>
</dbReference>
<evidence type="ECO:0000256" key="1">
    <source>
        <dbReference type="ARBA" id="ARBA00022679"/>
    </source>
</evidence>
<evidence type="ECO:0000256" key="4">
    <source>
        <dbReference type="ARBA" id="ARBA00022840"/>
    </source>
</evidence>
<evidence type="ECO:0000313" key="7">
    <source>
        <dbReference type="EMBL" id="PAU47986.1"/>
    </source>
</evidence>
<keyword evidence="2" id="KW-0547">Nucleotide-binding</keyword>
<dbReference type="Proteomes" id="UP000218944">
    <property type="component" value="Unassembled WGS sequence"/>
</dbReference>
<reference evidence="7 8" key="1">
    <citation type="submission" date="2017-08" db="EMBL/GenBank/DDBJ databases">
        <title>Genome sequence of Streptomyces albireticuli NRRL B-1670.</title>
        <authorList>
            <person name="Graham D.E."/>
            <person name="Mahan K.M."/>
            <person name="Klingeman D.M."/>
            <person name="Hettich R.L."/>
            <person name="Parry R.J."/>
            <person name="Spain J.C."/>
        </authorList>
    </citation>
    <scope>NUCLEOTIDE SEQUENCE [LARGE SCALE GENOMIC DNA]</scope>
    <source>
        <strain evidence="7 8">NRRL B-1670</strain>
    </source>
</reference>
<keyword evidence="1" id="KW-0808">Transferase</keyword>
<protein>
    <recommendedName>
        <fullName evidence="6">Protein kinase domain-containing protein</fullName>
    </recommendedName>
</protein>
<evidence type="ECO:0000313" key="8">
    <source>
        <dbReference type="Proteomes" id="UP000218944"/>
    </source>
</evidence>
<proteinExistence type="predicted"/>
<dbReference type="EMBL" id="NSJV01000307">
    <property type="protein sequence ID" value="PAU47986.1"/>
    <property type="molecule type" value="Genomic_DNA"/>
</dbReference>
<dbReference type="GO" id="GO:0004674">
    <property type="term" value="F:protein serine/threonine kinase activity"/>
    <property type="evidence" value="ECO:0007669"/>
    <property type="project" value="TreeGrafter"/>
</dbReference>
<accession>A0A2A2D974</accession>
<evidence type="ECO:0000256" key="3">
    <source>
        <dbReference type="ARBA" id="ARBA00022777"/>
    </source>
</evidence>
<dbReference type="InterPro" id="IPR000719">
    <property type="entry name" value="Prot_kinase_dom"/>
</dbReference>
<keyword evidence="4" id="KW-0067">ATP-binding</keyword>
<dbReference type="InterPro" id="IPR011009">
    <property type="entry name" value="Kinase-like_dom_sf"/>
</dbReference>
<keyword evidence="8" id="KW-1185">Reference proteome</keyword>
<feature type="region of interest" description="Disordered" evidence="5">
    <location>
        <begin position="244"/>
        <end position="267"/>
    </location>
</feature>
<sequence length="267" mass="28715">MKANHETSDGHSRDKEREIEREASVLQRLTALGAIDRTYFAAAKTSPPGARWVAARWIDGSAMWPALAHARDDDTPAARNLLTTVTVTLAGALAELHAVRFTHADVQPTNIRVTPDGVGVLLDYALACGPEEHAARVPYRGALTHTTAPEVAAELLATGEHVHVQTLPPADMWALGATLFWCWTGERPVAYRDVDGGRAGMLRDIADGDRLRDLAAVRPWHFLAIEDLIAACLADDPSARPTAAAVAESLGRPTAQTKAEQDIRSGT</sequence>
<dbReference type="PANTHER" id="PTHR43289:SF34">
    <property type="entry name" value="SERINE_THREONINE-PROTEIN KINASE YBDM-RELATED"/>
    <property type="match status" value="1"/>
</dbReference>
<dbReference type="Pfam" id="PF00069">
    <property type="entry name" value="Pkinase"/>
    <property type="match status" value="1"/>
</dbReference>
<evidence type="ECO:0000256" key="2">
    <source>
        <dbReference type="ARBA" id="ARBA00022741"/>
    </source>
</evidence>